<dbReference type="PROSITE" id="PS50042">
    <property type="entry name" value="CNMP_BINDING_3"/>
    <property type="match status" value="1"/>
</dbReference>
<dbReference type="InterPro" id="IPR012318">
    <property type="entry name" value="HTH_CRP"/>
</dbReference>
<dbReference type="PANTHER" id="PTHR24567">
    <property type="entry name" value="CRP FAMILY TRANSCRIPTIONAL REGULATORY PROTEIN"/>
    <property type="match status" value="1"/>
</dbReference>
<dbReference type="GO" id="GO:0005829">
    <property type="term" value="C:cytosol"/>
    <property type="evidence" value="ECO:0007669"/>
    <property type="project" value="TreeGrafter"/>
</dbReference>
<name>A0A1F6AVX7_9BACT</name>
<proteinExistence type="predicted"/>
<organism evidence="6 7">
    <name type="scientific">Candidatus Gottesmanbacteria bacterium RIFCSPLOWO2_01_FULL_49_10</name>
    <dbReference type="NCBI Taxonomy" id="1798396"/>
    <lineage>
        <taxon>Bacteria</taxon>
        <taxon>Candidatus Gottesmaniibacteriota</taxon>
    </lineage>
</organism>
<dbReference type="InterPro" id="IPR014710">
    <property type="entry name" value="RmlC-like_jellyroll"/>
</dbReference>
<feature type="domain" description="Cyclic nucleotide-binding" evidence="4">
    <location>
        <begin position="2"/>
        <end position="122"/>
    </location>
</feature>
<protein>
    <recommendedName>
        <fullName evidence="8">HTH crp-type domain-containing protein</fullName>
    </recommendedName>
</protein>
<evidence type="ECO:0000313" key="6">
    <source>
        <dbReference type="EMBL" id="OGG28839.1"/>
    </source>
</evidence>
<dbReference type="STRING" id="1798396.A2973_04405"/>
<dbReference type="InterPro" id="IPR018490">
    <property type="entry name" value="cNMP-bd_dom_sf"/>
</dbReference>
<dbReference type="PANTHER" id="PTHR24567:SF26">
    <property type="entry name" value="REGULATORY PROTEIN YEIL"/>
    <property type="match status" value="1"/>
</dbReference>
<dbReference type="SUPFAM" id="SSF46785">
    <property type="entry name" value="Winged helix' DNA-binding domain"/>
    <property type="match status" value="1"/>
</dbReference>
<dbReference type="SMART" id="SM00419">
    <property type="entry name" value="HTH_CRP"/>
    <property type="match status" value="1"/>
</dbReference>
<evidence type="ECO:0000256" key="1">
    <source>
        <dbReference type="ARBA" id="ARBA00023015"/>
    </source>
</evidence>
<dbReference type="AlphaFoldDB" id="A0A1F6AVX7"/>
<dbReference type="InterPro" id="IPR036388">
    <property type="entry name" value="WH-like_DNA-bd_sf"/>
</dbReference>
<dbReference type="SMART" id="SM00100">
    <property type="entry name" value="cNMP"/>
    <property type="match status" value="1"/>
</dbReference>
<dbReference type="GO" id="GO:0003700">
    <property type="term" value="F:DNA-binding transcription factor activity"/>
    <property type="evidence" value="ECO:0007669"/>
    <property type="project" value="TreeGrafter"/>
</dbReference>
<evidence type="ECO:0008006" key="8">
    <source>
        <dbReference type="Google" id="ProtNLM"/>
    </source>
</evidence>
<evidence type="ECO:0000313" key="7">
    <source>
        <dbReference type="Proteomes" id="UP000176409"/>
    </source>
</evidence>
<accession>A0A1F6AVX7</accession>
<comment type="caution">
    <text evidence="6">The sequence shown here is derived from an EMBL/GenBank/DDBJ whole genome shotgun (WGS) entry which is preliminary data.</text>
</comment>
<dbReference type="Pfam" id="PF00027">
    <property type="entry name" value="cNMP_binding"/>
    <property type="match status" value="1"/>
</dbReference>
<dbReference type="GO" id="GO:0003677">
    <property type="term" value="F:DNA binding"/>
    <property type="evidence" value="ECO:0007669"/>
    <property type="project" value="UniProtKB-KW"/>
</dbReference>
<dbReference type="EMBL" id="MFJZ01000069">
    <property type="protein sequence ID" value="OGG28839.1"/>
    <property type="molecule type" value="Genomic_DNA"/>
</dbReference>
<evidence type="ECO:0000259" key="4">
    <source>
        <dbReference type="PROSITE" id="PS50042"/>
    </source>
</evidence>
<dbReference type="PROSITE" id="PS51063">
    <property type="entry name" value="HTH_CRP_2"/>
    <property type="match status" value="1"/>
</dbReference>
<feature type="domain" description="HTH crp-type" evidence="5">
    <location>
        <begin position="136"/>
        <end position="209"/>
    </location>
</feature>
<dbReference type="Gene3D" id="1.10.10.10">
    <property type="entry name" value="Winged helix-like DNA-binding domain superfamily/Winged helix DNA-binding domain"/>
    <property type="match status" value="1"/>
</dbReference>
<keyword evidence="3" id="KW-0804">Transcription</keyword>
<evidence type="ECO:0000256" key="2">
    <source>
        <dbReference type="ARBA" id="ARBA00023125"/>
    </source>
</evidence>
<keyword evidence="2" id="KW-0238">DNA-binding</keyword>
<evidence type="ECO:0000259" key="5">
    <source>
        <dbReference type="PROSITE" id="PS51063"/>
    </source>
</evidence>
<keyword evidence="1" id="KW-0805">Transcription regulation</keyword>
<dbReference type="InterPro" id="IPR000595">
    <property type="entry name" value="cNMP-bd_dom"/>
</dbReference>
<dbReference type="Proteomes" id="UP000176409">
    <property type="component" value="Unassembled WGS sequence"/>
</dbReference>
<reference evidence="6 7" key="1">
    <citation type="journal article" date="2016" name="Nat. Commun.">
        <title>Thousands of microbial genomes shed light on interconnected biogeochemical processes in an aquifer system.</title>
        <authorList>
            <person name="Anantharaman K."/>
            <person name="Brown C.T."/>
            <person name="Hug L.A."/>
            <person name="Sharon I."/>
            <person name="Castelle C.J."/>
            <person name="Probst A.J."/>
            <person name="Thomas B.C."/>
            <person name="Singh A."/>
            <person name="Wilkins M.J."/>
            <person name="Karaoz U."/>
            <person name="Brodie E.L."/>
            <person name="Williams K.H."/>
            <person name="Hubbard S.S."/>
            <person name="Banfield J.F."/>
        </authorList>
    </citation>
    <scope>NUCLEOTIDE SEQUENCE [LARGE SCALE GENOMIC DNA]</scope>
</reference>
<dbReference type="CDD" id="cd00038">
    <property type="entry name" value="CAP_ED"/>
    <property type="match status" value="1"/>
</dbReference>
<dbReference type="InterPro" id="IPR050397">
    <property type="entry name" value="Env_Response_Regulators"/>
</dbReference>
<dbReference type="InterPro" id="IPR036390">
    <property type="entry name" value="WH_DNA-bd_sf"/>
</dbReference>
<sequence>MVASDTQKSRVRDFFSKYTPLSYKKGEMILRAEDPPYGVYYIENGVVRQYAMNGSGETLILQLYRTGAFFPMTWVVNDTPNRYFFEAATSVSIRRAPKEDVRRFLDGHPEVLRDFTKRLLAGVSGLWSRVGELVLESAYTKTILLLLYYASKFGVKGRRGMTLDLLLTHREIAAWIGTTRETASLQVEALKKKKLLKTHGRQLIIPSLPALEKELASVRTGHQHPS</sequence>
<dbReference type="Gene3D" id="2.60.120.10">
    <property type="entry name" value="Jelly Rolls"/>
    <property type="match status" value="1"/>
</dbReference>
<dbReference type="SUPFAM" id="SSF51206">
    <property type="entry name" value="cAMP-binding domain-like"/>
    <property type="match status" value="1"/>
</dbReference>
<gene>
    <name evidence="6" type="ORF">A2973_04405</name>
</gene>
<dbReference type="Pfam" id="PF13545">
    <property type="entry name" value="HTH_Crp_2"/>
    <property type="match status" value="1"/>
</dbReference>
<evidence type="ECO:0000256" key="3">
    <source>
        <dbReference type="ARBA" id="ARBA00023163"/>
    </source>
</evidence>